<dbReference type="GO" id="GO:0046872">
    <property type="term" value="F:metal ion binding"/>
    <property type="evidence" value="ECO:0007669"/>
    <property type="project" value="UniProtKB-KW"/>
</dbReference>
<feature type="compositionally biased region" description="Low complexity" evidence="5">
    <location>
        <begin position="226"/>
        <end position="236"/>
    </location>
</feature>
<evidence type="ECO:0000313" key="8">
    <source>
        <dbReference type="Proteomes" id="UP000759131"/>
    </source>
</evidence>
<dbReference type="OrthoDB" id="20799at2759"/>
<evidence type="ECO:0000256" key="2">
    <source>
        <dbReference type="ARBA" id="ARBA00022833"/>
    </source>
</evidence>
<feature type="region of interest" description="Disordered" evidence="5">
    <location>
        <begin position="205"/>
        <end position="299"/>
    </location>
</feature>
<feature type="compositionally biased region" description="Acidic residues" evidence="5">
    <location>
        <begin position="212"/>
        <end position="221"/>
    </location>
</feature>
<evidence type="ECO:0000256" key="3">
    <source>
        <dbReference type="ARBA" id="ARBA00023038"/>
    </source>
</evidence>
<keyword evidence="8" id="KW-1185">Reference proteome</keyword>
<feature type="domain" description="LIM zinc-binding" evidence="6">
    <location>
        <begin position="108"/>
        <end position="167"/>
    </location>
</feature>
<dbReference type="PROSITE" id="PS50023">
    <property type="entry name" value="LIM_DOMAIN_2"/>
    <property type="match status" value="1"/>
</dbReference>
<evidence type="ECO:0000256" key="1">
    <source>
        <dbReference type="ARBA" id="ARBA00022723"/>
    </source>
</evidence>
<organism evidence="7">
    <name type="scientific">Medioppia subpectinata</name>
    <dbReference type="NCBI Taxonomy" id="1979941"/>
    <lineage>
        <taxon>Eukaryota</taxon>
        <taxon>Metazoa</taxon>
        <taxon>Ecdysozoa</taxon>
        <taxon>Arthropoda</taxon>
        <taxon>Chelicerata</taxon>
        <taxon>Arachnida</taxon>
        <taxon>Acari</taxon>
        <taxon>Acariformes</taxon>
        <taxon>Sarcoptiformes</taxon>
        <taxon>Oribatida</taxon>
        <taxon>Brachypylina</taxon>
        <taxon>Oppioidea</taxon>
        <taxon>Oppiidae</taxon>
        <taxon>Medioppia</taxon>
    </lineage>
</organism>
<evidence type="ECO:0000256" key="4">
    <source>
        <dbReference type="PROSITE-ProRule" id="PRU00125"/>
    </source>
</evidence>
<dbReference type="EMBL" id="CAJPIZ010005818">
    <property type="protein sequence ID" value="CAG2108976.1"/>
    <property type="molecule type" value="Genomic_DNA"/>
</dbReference>
<name>A0A7R9KUY9_9ACAR</name>
<feature type="compositionally biased region" description="Acidic residues" evidence="5">
    <location>
        <begin position="237"/>
        <end position="265"/>
    </location>
</feature>
<keyword evidence="2 4" id="KW-0862">Zinc</keyword>
<dbReference type="Gene3D" id="2.10.110.10">
    <property type="entry name" value="Cysteine Rich Protein"/>
    <property type="match status" value="1"/>
</dbReference>
<keyword evidence="3 4" id="KW-0440">LIM domain</keyword>
<feature type="compositionally biased region" description="Basic and acidic residues" evidence="5">
    <location>
        <begin position="282"/>
        <end position="293"/>
    </location>
</feature>
<keyword evidence="1 4" id="KW-0479">Metal-binding</keyword>
<dbReference type="AlphaFoldDB" id="A0A7R9KUY9"/>
<evidence type="ECO:0000259" key="6">
    <source>
        <dbReference type="PROSITE" id="PS50023"/>
    </source>
</evidence>
<dbReference type="InterPro" id="IPR001781">
    <property type="entry name" value="Znf_LIM"/>
</dbReference>
<evidence type="ECO:0000313" key="7">
    <source>
        <dbReference type="EMBL" id="CAD7628546.1"/>
    </source>
</evidence>
<dbReference type="EMBL" id="OC860393">
    <property type="protein sequence ID" value="CAD7628546.1"/>
    <property type="molecule type" value="Genomic_DNA"/>
</dbReference>
<gene>
    <name evidence="7" type="ORF">OSB1V03_LOCUS8967</name>
</gene>
<dbReference type="SMART" id="SM00132">
    <property type="entry name" value="LIM"/>
    <property type="match status" value="1"/>
</dbReference>
<evidence type="ECO:0000256" key="5">
    <source>
        <dbReference type="SAM" id="MobiDB-lite"/>
    </source>
</evidence>
<sequence length="380" mass="43734">MLLEKKPFSGKLEKVGKIEKNDFNFKPWNENTFFESKPRREAPPPPTLPNSRAILESRKNQMERKLEAKKAETRPEVKTKEWVEKMKEELTRRLGAREVAPLKCSSMPQCVRCGVDVSAVERISVCGHVLHRSCLRCSKCGISLRLNEFRNDLKFFCIFCLKNNSKIDSQIKAKEMFLKTNQKIDFRERIEFQNETQNEIEIINKTAVNEETTPDDEDDDQVLPFDNSSECDSTTSSDDDDSQEWETEDSEDDSEDDTDDGEDVSDDKRTTDTTTAIPSIRVTRETSDNKAFDDTNDDNNNDNCFRPEVRYLGSFTEKLFRSRSQPMIAFRNRLKIADKIADDDDMASLLTTLPFADDVFAAQHFSPVRAKAPIIDFEDI</sequence>
<accession>A0A7R9KUY9</accession>
<proteinExistence type="predicted"/>
<reference evidence="7" key="1">
    <citation type="submission" date="2020-11" db="EMBL/GenBank/DDBJ databases">
        <authorList>
            <person name="Tran Van P."/>
        </authorList>
    </citation>
    <scope>NUCLEOTIDE SEQUENCE</scope>
</reference>
<protein>
    <recommendedName>
        <fullName evidence="6">LIM zinc-binding domain-containing protein</fullName>
    </recommendedName>
</protein>
<dbReference type="Proteomes" id="UP000759131">
    <property type="component" value="Unassembled WGS sequence"/>
</dbReference>